<proteinExistence type="predicted"/>
<dbReference type="Proteomes" id="UP001249291">
    <property type="component" value="Unassembled WGS sequence"/>
</dbReference>
<organism evidence="1 2">
    <name type="scientific">Microbacterium foliorum</name>
    <dbReference type="NCBI Taxonomy" id="104336"/>
    <lineage>
        <taxon>Bacteria</taxon>
        <taxon>Bacillati</taxon>
        <taxon>Actinomycetota</taxon>
        <taxon>Actinomycetes</taxon>
        <taxon>Micrococcales</taxon>
        <taxon>Microbacteriaceae</taxon>
        <taxon>Microbacterium</taxon>
    </lineage>
</organism>
<keyword evidence="2" id="KW-1185">Reference proteome</keyword>
<evidence type="ECO:0000313" key="1">
    <source>
        <dbReference type="EMBL" id="MDR6143271.1"/>
    </source>
</evidence>
<sequence>MVDAHHLETYRDTARFADDLSDPRMDAVDEFWRELDAAEVIERTEYQAERIE</sequence>
<protein>
    <submittedName>
        <fullName evidence="1">Uncharacterized protein</fullName>
    </submittedName>
</protein>
<reference evidence="1 2" key="1">
    <citation type="submission" date="2023-08" db="EMBL/GenBank/DDBJ databases">
        <title>Functional and genomic diversity of the sorghum phyllosphere microbiome.</title>
        <authorList>
            <person name="Shade A."/>
        </authorList>
    </citation>
    <scope>NUCLEOTIDE SEQUENCE [LARGE SCALE GENOMIC DNA]</scope>
    <source>
        <strain evidence="1 2">SORGH_AS_0445</strain>
    </source>
</reference>
<dbReference type="EMBL" id="JAVIZQ010000001">
    <property type="protein sequence ID" value="MDR6143271.1"/>
    <property type="molecule type" value="Genomic_DNA"/>
</dbReference>
<comment type="caution">
    <text evidence="1">The sequence shown here is derived from an EMBL/GenBank/DDBJ whole genome shotgun (WGS) entry which is preliminary data.</text>
</comment>
<evidence type="ECO:0000313" key="2">
    <source>
        <dbReference type="Proteomes" id="UP001249291"/>
    </source>
</evidence>
<dbReference type="RefSeq" id="WP_309692139.1">
    <property type="nucleotide sequence ID" value="NZ_JAVIZQ010000001.1"/>
</dbReference>
<accession>A0ABU1HTA9</accession>
<gene>
    <name evidence="1" type="ORF">QE375_002825</name>
</gene>
<name>A0ABU1HTA9_9MICO</name>